<evidence type="ECO:0000313" key="2">
    <source>
        <dbReference type="EMBL" id="BBD50855.1"/>
    </source>
</evidence>
<dbReference type="InterPro" id="IPR009264">
    <property type="entry name" value="AcMNPV_Orf57"/>
</dbReference>
<protein>
    <submittedName>
        <fullName evidence="2">Uncharacterized protein</fullName>
    </submittedName>
</protein>
<organism evidence="2">
    <name type="scientific">Antheraea proylei nucleopolyhedrovirus</name>
    <dbReference type="NCBI Taxonomy" id="2126611"/>
    <lineage>
        <taxon>Viruses</taxon>
        <taxon>Viruses incertae sedis</taxon>
        <taxon>Naldaviricetes</taxon>
        <taxon>Lefavirales</taxon>
        <taxon>Baculoviridae</taxon>
        <taxon>Alphabaculovirus</taxon>
        <taxon>Alphabaculovirus anpernyi</taxon>
    </lineage>
</organism>
<gene>
    <name evidence="2" type="primary">orf97</name>
    <name evidence="1" type="synonym">ORF95</name>
</gene>
<evidence type="ECO:0000313" key="1">
    <source>
        <dbReference type="EMBL" id="AYW35440.1"/>
    </source>
</evidence>
<reference evidence="2" key="1">
    <citation type="submission" date="2018-03" db="EMBL/GenBank/DDBJ databases">
        <title>Whole genome comparison of nucleopolyhedroviruses isolated from saturniine wild silkworms in Asian countries.</title>
        <authorList>
            <person name="Sasaki K."/>
            <person name="Kajiura Z."/>
            <person name="Ponnuvel K.M."/>
            <person name="Kobayashi J."/>
        </authorList>
    </citation>
    <scope>NUCLEOTIDE SEQUENCE</scope>
    <source>
        <strain evidence="2">Manipur</strain>
    </source>
</reference>
<proteinExistence type="predicted"/>
<reference evidence="1" key="2">
    <citation type="submission" date="2018-08" db="EMBL/GenBank/DDBJ databases">
        <title>Genetic characterization of an alphabaculovirus causing tiger band disease in the oak tasar silkworm, Antheraea proylei.</title>
        <authorList>
            <person name="Tourangbam S."/>
            <person name="Malcolm F.J."/>
            <person name="Luikham R."/>
            <person name="Kshetrimayum M."/>
            <person name="Yumnam R."/>
            <person name="Rajkumari L."/>
        </authorList>
    </citation>
    <scope>NUCLEOTIDE SEQUENCE</scope>
    <source>
        <strain evidence="1">TkhulenIBD</strain>
    </source>
</reference>
<dbReference type="EMBL" id="MH797002">
    <property type="protein sequence ID" value="AYW35440.1"/>
    <property type="molecule type" value="Genomic_DNA"/>
</dbReference>
<dbReference type="EMBL" id="LC375539">
    <property type="protein sequence ID" value="BBD50855.1"/>
    <property type="molecule type" value="Genomic_DNA"/>
</dbReference>
<accession>A0A2Z6C6L9</accession>
<name>A0A2Z6C6L9_NPVAP</name>
<sequence length="177" mass="20241">MFRSLAVEWTFAMLYSVHARRLEFDDVVLDLSRVVFTVDPGGNEEYIVFLNLKRAFFKNFIVACDMSLETLALHLYQTASLTVAGVAPPRAPGFVEHISFNASDRDQSIIVDLAADARLVVARRLRTNEWYHQRASGFADFQRRHEQPAAPVESDLNKRNVMDRELEITLYTSDLLC</sequence>
<dbReference type="Pfam" id="PF06033">
    <property type="entry name" value="DUF918"/>
    <property type="match status" value="1"/>
</dbReference>